<dbReference type="AlphaFoldDB" id="A0A6J3HG49"/>
<proteinExistence type="predicted"/>
<feature type="compositionally biased region" description="Basic and acidic residues" evidence="1">
    <location>
        <begin position="130"/>
        <end position="140"/>
    </location>
</feature>
<sequence length="165" mass="17297">MQTQPGARWRSLEGGSERHVSLGFSASGEMERPVGAGVDWSTGRARALGRARAGERDGSWATAPPWRGIRAEPARVARVSAPRGAASFLSPPFRPQSQKPSLTTRGSQGGAGPQGKLRPGTPTGACTVRTRIEIGARDPQHNAGARSSPGSGGVLWRTRVWAVPA</sequence>
<feature type="compositionally biased region" description="Polar residues" evidence="1">
    <location>
        <begin position="95"/>
        <end position="106"/>
    </location>
</feature>
<evidence type="ECO:0000256" key="1">
    <source>
        <dbReference type="SAM" id="MobiDB-lite"/>
    </source>
</evidence>
<gene>
    <name evidence="3" type="primary">LOC116546609</name>
</gene>
<reference evidence="3" key="1">
    <citation type="submission" date="2025-08" db="UniProtKB">
        <authorList>
            <consortium name="RefSeq"/>
        </authorList>
    </citation>
    <scope>IDENTIFICATION</scope>
    <source>
        <tissue evidence="3">Blood</tissue>
    </source>
</reference>
<evidence type="ECO:0000313" key="2">
    <source>
        <dbReference type="Proteomes" id="UP000504640"/>
    </source>
</evidence>
<dbReference type="Proteomes" id="UP000504640">
    <property type="component" value="Unplaced"/>
</dbReference>
<feature type="region of interest" description="Disordered" evidence="1">
    <location>
        <begin position="1"/>
        <end position="66"/>
    </location>
</feature>
<organism evidence="2 3">
    <name type="scientific">Sapajus apella</name>
    <name type="common">Brown-capped capuchin</name>
    <name type="synonym">Cebus apella</name>
    <dbReference type="NCBI Taxonomy" id="9515"/>
    <lineage>
        <taxon>Eukaryota</taxon>
        <taxon>Metazoa</taxon>
        <taxon>Chordata</taxon>
        <taxon>Craniata</taxon>
        <taxon>Vertebrata</taxon>
        <taxon>Euteleostomi</taxon>
        <taxon>Mammalia</taxon>
        <taxon>Eutheria</taxon>
        <taxon>Euarchontoglires</taxon>
        <taxon>Primates</taxon>
        <taxon>Haplorrhini</taxon>
        <taxon>Platyrrhini</taxon>
        <taxon>Cebidae</taxon>
        <taxon>Cebinae</taxon>
        <taxon>Sapajus</taxon>
    </lineage>
</organism>
<name>A0A6J3HG49_SAPAP</name>
<keyword evidence="2" id="KW-1185">Reference proteome</keyword>
<feature type="region of interest" description="Disordered" evidence="1">
    <location>
        <begin position="81"/>
        <end position="157"/>
    </location>
</feature>
<accession>A0A6J3HG49</accession>
<evidence type="ECO:0000313" key="3">
    <source>
        <dbReference type="RefSeq" id="XP_032128699.1"/>
    </source>
</evidence>
<dbReference type="RefSeq" id="XP_032128699.1">
    <property type="nucleotide sequence ID" value="XM_032272808.1"/>
</dbReference>
<dbReference type="GeneID" id="116546609"/>
<protein>
    <submittedName>
        <fullName evidence="3">Uncharacterized protein LOC116546609</fullName>
    </submittedName>
</protein>